<dbReference type="PANTHER" id="PTHR43544">
    <property type="entry name" value="SHORT-CHAIN DEHYDROGENASE/REDUCTASE"/>
    <property type="match status" value="1"/>
</dbReference>
<dbReference type="PANTHER" id="PTHR43544:SF7">
    <property type="entry name" value="NADB-LER2"/>
    <property type="match status" value="1"/>
</dbReference>
<keyword evidence="3" id="KW-0560">Oxidoreductase</keyword>
<dbReference type="GO" id="GO:0005737">
    <property type="term" value="C:cytoplasm"/>
    <property type="evidence" value="ECO:0007669"/>
    <property type="project" value="TreeGrafter"/>
</dbReference>
<dbReference type="AlphaFoldDB" id="A0A9P9ADK5"/>
<comment type="caution">
    <text evidence="4">The sequence shown here is derived from an EMBL/GenBank/DDBJ whole genome shotgun (WGS) entry which is preliminary data.</text>
</comment>
<evidence type="ECO:0000256" key="2">
    <source>
        <dbReference type="ARBA" id="ARBA00022857"/>
    </source>
</evidence>
<keyword evidence="5" id="KW-1185">Reference proteome</keyword>
<evidence type="ECO:0000313" key="5">
    <source>
        <dbReference type="Proteomes" id="UP000770015"/>
    </source>
</evidence>
<dbReference type="InterPro" id="IPR036291">
    <property type="entry name" value="NAD(P)-bd_dom_sf"/>
</dbReference>
<organism evidence="4 5">
    <name type="scientific">Plectosphaerella plurivora</name>
    <dbReference type="NCBI Taxonomy" id="936078"/>
    <lineage>
        <taxon>Eukaryota</taxon>
        <taxon>Fungi</taxon>
        <taxon>Dikarya</taxon>
        <taxon>Ascomycota</taxon>
        <taxon>Pezizomycotina</taxon>
        <taxon>Sordariomycetes</taxon>
        <taxon>Hypocreomycetidae</taxon>
        <taxon>Glomerellales</taxon>
        <taxon>Plectosphaerellaceae</taxon>
        <taxon>Plectosphaerella</taxon>
    </lineage>
</organism>
<dbReference type="Proteomes" id="UP000770015">
    <property type="component" value="Unassembled WGS sequence"/>
</dbReference>
<evidence type="ECO:0000313" key="4">
    <source>
        <dbReference type="EMBL" id="KAH6691460.1"/>
    </source>
</evidence>
<evidence type="ECO:0000256" key="3">
    <source>
        <dbReference type="ARBA" id="ARBA00023002"/>
    </source>
</evidence>
<keyword evidence="2" id="KW-0521">NADP</keyword>
<proteinExistence type="inferred from homology"/>
<sequence>MATQTVLITGANRGIGKGFTSTFLSQPGTTVIAAVRDPAHETVKALSSLPTAEGSKLITVKLDSGVFADAAAAVATLKSEHGISALDIVIANAGIGKNGSTVRNTSAANMTEHFNVNTIGPIVLFQATADLLQASKSGNPKFVALSTFIGSIGGIDTLIGLGFPHTSSPYGGSKAALNWFVRRLTFEEPWLTSFVFHPGLVETDMAADAIADTGLELKNIGAITVDTSVAGMTKTILAATRETSGTFQNYDGAINPW</sequence>
<dbReference type="Pfam" id="PF00106">
    <property type="entry name" value="adh_short"/>
    <property type="match status" value="1"/>
</dbReference>
<dbReference type="InterPro" id="IPR051468">
    <property type="entry name" value="Fungal_SecMetab_SDRs"/>
</dbReference>
<dbReference type="InterPro" id="IPR002347">
    <property type="entry name" value="SDR_fam"/>
</dbReference>
<protein>
    <submittedName>
        <fullName evidence="4">Uncharacterized protein</fullName>
    </submittedName>
</protein>
<reference evidence="4" key="1">
    <citation type="journal article" date="2021" name="Nat. Commun.">
        <title>Genetic determinants of endophytism in the Arabidopsis root mycobiome.</title>
        <authorList>
            <person name="Mesny F."/>
            <person name="Miyauchi S."/>
            <person name="Thiergart T."/>
            <person name="Pickel B."/>
            <person name="Atanasova L."/>
            <person name="Karlsson M."/>
            <person name="Huettel B."/>
            <person name="Barry K.W."/>
            <person name="Haridas S."/>
            <person name="Chen C."/>
            <person name="Bauer D."/>
            <person name="Andreopoulos W."/>
            <person name="Pangilinan J."/>
            <person name="LaButti K."/>
            <person name="Riley R."/>
            <person name="Lipzen A."/>
            <person name="Clum A."/>
            <person name="Drula E."/>
            <person name="Henrissat B."/>
            <person name="Kohler A."/>
            <person name="Grigoriev I.V."/>
            <person name="Martin F.M."/>
            <person name="Hacquard S."/>
        </authorList>
    </citation>
    <scope>NUCLEOTIDE SEQUENCE</scope>
    <source>
        <strain evidence="4">MPI-SDFR-AT-0117</strain>
    </source>
</reference>
<comment type="similarity">
    <text evidence="1">Belongs to the short-chain dehydrogenases/reductases (SDR) family.</text>
</comment>
<dbReference type="OrthoDB" id="9876299at2759"/>
<dbReference type="PRINTS" id="PR00081">
    <property type="entry name" value="GDHRDH"/>
</dbReference>
<dbReference type="GO" id="GO:0016491">
    <property type="term" value="F:oxidoreductase activity"/>
    <property type="evidence" value="ECO:0007669"/>
    <property type="project" value="UniProtKB-KW"/>
</dbReference>
<dbReference type="SUPFAM" id="SSF51735">
    <property type="entry name" value="NAD(P)-binding Rossmann-fold domains"/>
    <property type="match status" value="1"/>
</dbReference>
<gene>
    <name evidence="4" type="ORF">F5X68DRAFT_201959</name>
</gene>
<accession>A0A9P9ADK5</accession>
<dbReference type="EMBL" id="JAGSXJ010000005">
    <property type="protein sequence ID" value="KAH6691460.1"/>
    <property type="molecule type" value="Genomic_DNA"/>
</dbReference>
<name>A0A9P9ADK5_9PEZI</name>
<dbReference type="Gene3D" id="3.40.50.720">
    <property type="entry name" value="NAD(P)-binding Rossmann-like Domain"/>
    <property type="match status" value="1"/>
</dbReference>
<dbReference type="CDD" id="cd05325">
    <property type="entry name" value="carb_red_sniffer_like_SDR_c"/>
    <property type="match status" value="1"/>
</dbReference>
<evidence type="ECO:0000256" key="1">
    <source>
        <dbReference type="ARBA" id="ARBA00006484"/>
    </source>
</evidence>